<dbReference type="OrthoDB" id="37659at2759"/>
<sequence>MEIRWCCRFEQLSDQDANLSYTADCYNDNRCRRNLQTFVGGPTQALPHHVQPLLQPLDTRDPCHWAFWLEAANGLSTILQVGDDKGGEGYFVEQPIYKEPQRSIRLKETIVCGTTPTEKTDEAVSKIQSHPVDNQSTTWNCQLWIMENLDDLEIEGYMQVSPTAKANLQSKRQNWQ</sequence>
<accession>F0US17</accession>
<gene>
    <name evidence="1" type="ORF">HCEG_07909</name>
</gene>
<proteinExistence type="predicted"/>
<protein>
    <submittedName>
        <fullName evidence="1">Predicted protein</fullName>
    </submittedName>
</protein>
<dbReference type="EMBL" id="DS990641">
    <property type="protein sequence ID" value="EGC48694.1"/>
    <property type="molecule type" value="Genomic_DNA"/>
</dbReference>
<dbReference type="InterPro" id="IPR046670">
    <property type="entry name" value="DUF6540"/>
</dbReference>
<reference evidence="2" key="1">
    <citation type="submission" date="2008-07" db="EMBL/GenBank/DDBJ databases">
        <title>Annotation of Ajellomyces capsulatus strain H88.</title>
        <authorList>
            <person name="Champion M."/>
            <person name="Cuomo C."/>
            <person name="Ma L.-J."/>
            <person name="Henn M.R."/>
            <person name="Sil A."/>
            <person name="Goldman B."/>
            <person name="Young S.K."/>
            <person name="Kodira C.D."/>
            <person name="Zeng Q."/>
            <person name="Koehrsen M."/>
            <person name="Alvarado L."/>
            <person name="Berlin A."/>
            <person name="Borenstein D."/>
            <person name="Chen Z."/>
            <person name="Engels R."/>
            <person name="Freedman E."/>
            <person name="Gellesch M."/>
            <person name="Goldberg J."/>
            <person name="Griggs A."/>
            <person name="Gujja S."/>
            <person name="Heiman D."/>
            <person name="Hepburn T."/>
            <person name="Howarth C."/>
            <person name="Jen D."/>
            <person name="Larson L."/>
            <person name="Lewis B."/>
            <person name="Mehta T."/>
            <person name="Park D."/>
            <person name="Pearson M."/>
            <person name="Roberts A."/>
            <person name="Saif S."/>
            <person name="Shea T."/>
            <person name="Shenoy N."/>
            <person name="Sisk P."/>
            <person name="Stolte C."/>
            <person name="Sykes S."/>
            <person name="Walk T."/>
            <person name="White J."/>
            <person name="Yandava C."/>
            <person name="Klein B."/>
            <person name="McEwen J.G."/>
            <person name="Puccia R."/>
            <person name="Goldman G.H."/>
            <person name="Felipe M.S."/>
            <person name="Nino-Vega G."/>
            <person name="San-Blas G."/>
            <person name="Taylor J."/>
            <person name="Mendoza L."/>
            <person name="Galagan J."/>
            <person name="Nusbaum C."/>
            <person name="Birren B."/>
        </authorList>
    </citation>
    <scope>NUCLEOTIDE SEQUENCE [LARGE SCALE GENOMIC DNA]</scope>
    <source>
        <strain evidence="2">H88</strain>
    </source>
</reference>
<dbReference type="HOGENOM" id="CLU_130483_0_0_1"/>
<dbReference type="AlphaFoldDB" id="F0US17"/>
<dbReference type="Pfam" id="PF20174">
    <property type="entry name" value="DUF6540"/>
    <property type="match status" value="1"/>
</dbReference>
<name>F0US17_AJEC8</name>
<organism evidence="2">
    <name type="scientific">Ajellomyces capsulatus (strain H88)</name>
    <name type="common">Darling's disease fungus</name>
    <name type="synonym">Histoplasma capsulatum</name>
    <dbReference type="NCBI Taxonomy" id="544711"/>
    <lineage>
        <taxon>Eukaryota</taxon>
        <taxon>Fungi</taxon>
        <taxon>Dikarya</taxon>
        <taxon>Ascomycota</taxon>
        <taxon>Pezizomycotina</taxon>
        <taxon>Eurotiomycetes</taxon>
        <taxon>Eurotiomycetidae</taxon>
        <taxon>Onygenales</taxon>
        <taxon>Ajellomycetaceae</taxon>
        <taxon>Histoplasma</taxon>
    </lineage>
</organism>
<evidence type="ECO:0000313" key="2">
    <source>
        <dbReference type="Proteomes" id="UP000008142"/>
    </source>
</evidence>
<evidence type="ECO:0000313" key="1">
    <source>
        <dbReference type="EMBL" id="EGC48694.1"/>
    </source>
</evidence>
<dbReference type="Proteomes" id="UP000008142">
    <property type="component" value="Unassembled WGS sequence"/>
</dbReference>
<dbReference type="OMA" id="QSTTWNC"/>